<organism evidence="2 4">
    <name type="scientific">Pseudomonas syringae pv. delphinii</name>
    <dbReference type="NCBI Taxonomy" id="192088"/>
    <lineage>
        <taxon>Bacteria</taxon>
        <taxon>Pseudomonadati</taxon>
        <taxon>Pseudomonadota</taxon>
        <taxon>Gammaproteobacteria</taxon>
        <taxon>Pseudomonadales</taxon>
        <taxon>Pseudomonadaceae</taxon>
        <taxon>Pseudomonas</taxon>
    </lineage>
</organism>
<dbReference type="EMBL" id="RBRA01000280">
    <property type="protein sequence ID" value="RMQ19300.1"/>
    <property type="molecule type" value="Genomic_DNA"/>
</dbReference>
<evidence type="ECO:0000313" key="3">
    <source>
        <dbReference type="Proteomes" id="UP000267908"/>
    </source>
</evidence>
<sequence>MSAAWTATLMKLEVIHTGLMPQLLQGDADTGKVAQPVL</sequence>
<proteinExistence type="predicted"/>
<accession>A0A0P9QIX0</accession>
<dbReference type="EMBL" id="RBQG01000149">
    <property type="protein sequence ID" value="RMP13632.1"/>
    <property type="molecule type" value="Genomic_DNA"/>
</dbReference>
<evidence type="ECO:0000313" key="4">
    <source>
        <dbReference type="Proteomes" id="UP000269044"/>
    </source>
</evidence>
<evidence type="ECO:0000313" key="1">
    <source>
        <dbReference type="EMBL" id="RMP13632.1"/>
    </source>
</evidence>
<dbReference type="AlphaFoldDB" id="A0A0P9QIX0"/>
<dbReference type="Proteomes" id="UP000269044">
    <property type="component" value="Unassembled WGS sequence"/>
</dbReference>
<evidence type="ECO:0000313" key="2">
    <source>
        <dbReference type="EMBL" id="RMQ19300.1"/>
    </source>
</evidence>
<name>A0A0P9QIX0_9PSED</name>
<dbReference type="Proteomes" id="UP000267908">
    <property type="component" value="Unassembled WGS sequence"/>
</dbReference>
<gene>
    <name evidence="2" type="ORF">ALQ08_104019</name>
    <name evidence="1" type="ORF">ALQ28_103807</name>
</gene>
<protein>
    <submittedName>
        <fullName evidence="2">Uncharacterized protein</fullName>
    </submittedName>
</protein>
<comment type="caution">
    <text evidence="2">The sequence shown here is derived from an EMBL/GenBank/DDBJ whole genome shotgun (WGS) entry which is preliminary data.</text>
</comment>
<reference evidence="3 4" key="1">
    <citation type="submission" date="2018-08" db="EMBL/GenBank/DDBJ databases">
        <title>Recombination of ecologically and evolutionarily significant loci maintains genetic cohesion in the Pseudomonas syringae species complex.</title>
        <authorList>
            <person name="Dillon M."/>
            <person name="Thakur S."/>
            <person name="Almeida R.N.D."/>
            <person name="Weir B.S."/>
            <person name="Guttman D.S."/>
        </authorList>
    </citation>
    <scope>NUCLEOTIDE SEQUENCE [LARGE SCALE GENOMIC DNA]</scope>
    <source>
        <strain evidence="2 4">ICMP 13052</strain>
        <strain evidence="1 3">ICMP 4330</strain>
    </source>
</reference>